<dbReference type="EMBL" id="JPQZ01000033">
    <property type="protein sequence ID" value="KKO75084.1"/>
    <property type="molecule type" value="Genomic_DNA"/>
</dbReference>
<dbReference type="InterPro" id="IPR002048">
    <property type="entry name" value="EF_hand_dom"/>
</dbReference>
<protein>
    <submittedName>
        <fullName evidence="4">Myosin regulatory light chain smooth muscle isoform</fullName>
    </submittedName>
</protein>
<accession>A0A0F9ZBL0</accession>
<dbReference type="GO" id="GO:0005509">
    <property type="term" value="F:calcium ion binding"/>
    <property type="evidence" value="ECO:0007669"/>
    <property type="project" value="InterPro"/>
</dbReference>
<sequence length="152" mass="17284">MQRRTKRQSSNIFHMLGKNQIVELRETFNILDENSDGTITKDDLESFLNSIGTPFSEKEIEAMMAEMGEGFSFMTFITMIGERLSATDNEVEIYKALKEFENEADLRKGLTEGDNSLSDSDVDILFKGCIEDGKLNIKHLAKKIKYGEVLNE</sequence>
<proteinExistence type="predicted"/>
<keyword evidence="2" id="KW-0106">Calcium</keyword>
<gene>
    <name evidence="4" type="ORF">AAJ76_3300030152</name>
</gene>
<dbReference type="SMART" id="SM00054">
    <property type="entry name" value="EFh"/>
    <property type="match status" value="1"/>
</dbReference>
<organism evidence="4 5">
    <name type="scientific">Vairimorpha ceranae</name>
    <dbReference type="NCBI Taxonomy" id="40302"/>
    <lineage>
        <taxon>Eukaryota</taxon>
        <taxon>Fungi</taxon>
        <taxon>Fungi incertae sedis</taxon>
        <taxon>Microsporidia</taxon>
        <taxon>Nosematidae</taxon>
        <taxon>Vairimorpha</taxon>
    </lineage>
</organism>
<dbReference type="Gene3D" id="1.10.238.10">
    <property type="entry name" value="EF-hand"/>
    <property type="match status" value="1"/>
</dbReference>
<dbReference type="AlphaFoldDB" id="A0A0F9ZBL0"/>
<evidence type="ECO:0000313" key="4">
    <source>
        <dbReference type="EMBL" id="KKO75084.1"/>
    </source>
</evidence>
<dbReference type="RefSeq" id="XP_024330826.1">
    <property type="nucleotide sequence ID" value="XM_024475208.1"/>
</dbReference>
<dbReference type="SUPFAM" id="SSF47473">
    <property type="entry name" value="EF-hand"/>
    <property type="match status" value="1"/>
</dbReference>
<dbReference type="OrthoDB" id="429467at2759"/>
<dbReference type="InterPro" id="IPR018247">
    <property type="entry name" value="EF_Hand_1_Ca_BS"/>
</dbReference>
<keyword evidence="1" id="KW-0677">Repeat</keyword>
<evidence type="ECO:0000259" key="3">
    <source>
        <dbReference type="PROSITE" id="PS50222"/>
    </source>
</evidence>
<dbReference type="VEuPathDB" id="MicrosporidiaDB:AAJ76_3300030152"/>
<dbReference type="OMA" id="GVNFTMF"/>
<keyword evidence="5" id="KW-1185">Reference proteome</keyword>
<dbReference type="VEuPathDB" id="MicrosporidiaDB:G9O61_00g016320"/>
<dbReference type="GO" id="GO:0043226">
    <property type="term" value="C:organelle"/>
    <property type="evidence" value="ECO:0007669"/>
    <property type="project" value="UniProtKB-ARBA"/>
</dbReference>
<dbReference type="PANTHER" id="PTHR23049">
    <property type="entry name" value="MYOSIN REGULATORY LIGHT CHAIN 2"/>
    <property type="match status" value="1"/>
</dbReference>
<dbReference type="PROSITE" id="PS50222">
    <property type="entry name" value="EF_HAND_2"/>
    <property type="match status" value="1"/>
</dbReference>
<dbReference type="Pfam" id="PF13499">
    <property type="entry name" value="EF-hand_7"/>
    <property type="match status" value="1"/>
</dbReference>
<dbReference type="CDD" id="cd00051">
    <property type="entry name" value="EFh"/>
    <property type="match status" value="1"/>
</dbReference>
<dbReference type="VEuPathDB" id="MicrosporidiaDB:NCER_100141"/>
<dbReference type="GeneID" id="36320142"/>
<name>A0A0F9ZBL0_9MICR</name>
<dbReference type="InterPro" id="IPR050403">
    <property type="entry name" value="Myosin_RLC"/>
</dbReference>
<evidence type="ECO:0000256" key="2">
    <source>
        <dbReference type="ARBA" id="ARBA00022837"/>
    </source>
</evidence>
<dbReference type="PROSITE" id="PS00018">
    <property type="entry name" value="EF_HAND_1"/>
    <property type="match status" value="1"/>
</dbReference>
<comment type="caution">
    <text evidence="4">The sequence shown here is derived from an EMBL/GenBank/DDBJ whole genome shotgun (WGS) entry which is preliminary data.</text>
</comment>
<dbReference type="FunFam" id="1.10.238.10:FF:000178">
    <property type="entry name" value="Calmodulin-2 A"/>
    <property type="match status" value="1"/>
</dbReference>
<evidence type="ECO:0000313" key="5">
    <source>
        <dbReference type="Proteomes" id="UP000034350"/>
    </source>
</evidence>
<dbReference type="InterPro" id="IPR011992">
    <property type="entry name" value="EF-hand-dom_pair"/>
</dbReference>
<evidence type="ECO:0000256" key="1">
    <source>
        <dbReference type="ARBA" id="ARBA00022737"/>
    </source>
</evidence>
<reference evidence="4 5" key="1">
    <citation type="journal article" date="2015" name="Environ. Microbiol.">
        <title>Genome analyses suggest the presence of polyploidy and recent human-driven expansions in eight global populations of the honeybee pathogen Nosema ceranae.</title>
        <authorList>
            <person name="Pelin A."/>
            <person name="Selman M."/>
            <person name="Aris-Brosou S."/>
            <person name="Farinelli L."/>
            <person name="Corradi N."/>
        </authorList>
    </citation>
    <scope>NUCLEOTIDE SEQUENCE [LARGE SCALE GENOMIC DNA]</scope>
    <source>
        <strain evidence="4 5">PA08 1199</strain>
    </source>
</reference>
<feature type="domain" description="EF-hand" evidence="3">
    <location>
        <begin position="19"/>
        <end position="54"/>
    </location>
</feature>
<dbReference type="Proteomes" id="UP000034350">
    <property type="component" value="Unassembled WGS sequence"/>
</dbReference>